<feature type="compositionally biased region" description="Low complexity" evidence="1">
    <location>
        <begin position="7"/>
        <end position="22"/>
    </location>
</feature>
<organism evidence="2 3">
    <name type="scientific">Eumeta variegata</name>
    <name type="common">Bagworm moth</name>
    <name type="synonym">Eumeta japonica</name>
    <dbReference type="NCBI Taxonomy" id="151549"/>
    <lineage>
        <taxon>Eukaryota</taxon>
        <taxon>Metazoa</taxon>
        <taxon>Ecdysozoa</taxon>
        <taxon>Arthropoda</taxon>
        <taxon>Hexapoda</taxon>
        <taxon>Insecta</taxon>
        <taxon>Pterygota</taxon>
        <taxon>Neoptera</taxon>
        <taxon>Endopterygota</taxon>
        <taxon>Lepidoptera</taxon>
        <taxon>Glossata</taxon>
        <taxon>Ditrysia</taxon>
        <taxon>Tineoidea</taxon>
        <taxon>Psychidae</taxon>
        <taxon>Oiketicinae</taxon>
        <taxon>Eumeta</taxon>
    </lineage>
</organism>
<comment type="caution">
    <text evidence="2">The sequence shown here is derived from an EMBL/GenBank/DDBJ whole genome shotgun (WGS) entry which is preliminary data.</text>
</comment>
<evidence type="ECO:0000313" key="2">
    <source>
        <dbReference type="EMBL" id="GBP91360.1"/>
    </source>
</evidence>
<sequence>MLQRVNSGSGPRRTPRRGAAGPDASSQGHPRFPASANNIANTSGNYAVGVALDAHGDNADRRACVCAAEHACRAPRYAPRPDRPAYFVTTLNLLRSRTYTPPHQS</sequence>
<gene>
    <name evidence="2" type="ORF">EVAR_66977_1</name>
</gene>
<evidence type="ECO:0000313" key="3">
    <source>
        <dbReference type="Proteomes" id="UP000299102"/>
    </source>
</evidence>
<accession>A0A4C1ZTN9</accession>
<name>A0A4C1ZTN9_EUMVA</name>
<reference evidence="2 3" key="1">
    <citation type="journal article" date="2019" name="Commun. Biol.">
        <title>The bagworm genome reveals a unique fibroin gene that provides high tensile strength.</title>
        <authorList>
            <person name="Kono N."/>
            <person name="Nakamura H."/>
            <person name="Ohtoshi R."/>
            <person name="Tomita M."/>
            <person name="Numata K."/>
            <person name="Arakawa K."/>
        </authorList>
    </citation>
    <scope>NUCLEOTIDE SEQUENCE [LARGE SCALE GENOMIC DNA]</scope>
</reference>
<dbReference type="EMBL" id="BGZK01002164">
    <property type="protein sequence ID" value="GBP91360.1"/>
    <property type="molecule type" value="Genomic_DNA"/>
</dbReference>
<protein>
    <submittedName>
        <fullName evidence="2">Uncharacterized protein</fullName>
    </submittedName>
</protein>
<keyword evidence="3" id="KW-1185">Reference proteome</keyword>
<evidence type="ECO:0000256" key="1">
    <source>
        <dbReference type="SAM" id="MobiDB-lite"/>
    </source>
</evidence>
<dbReference type="Proteomes" id="UP000299102">
    <property type="component" value="Unassembled WGS sequence"/>
</dbReference>
<feature type="region of interest" description="Disordered" evidence="1">
    <location>
        <begin position="1"/>
        <end position="40"/>
    </location>
</feature>
<proteinExistence type="predicted"/>
<dbReference type="AlphaFoldDB" id="A0A4C1ZTN9"/>